<reference evidence="5" key="1">
    <citation type="submission" date="2016-01" db="EMBL/GenBank/DDBJ databases">
        <authorList>
            <person name="Mitreva M."/>
            <person name="Pepin K.H."/>
            <person name="Mihindukulasuriya K.A."/>
            <person name="Fulton R."/>
            <person name="Fronick C."/>
            <person name="O'Laughlin M."/>
            <person name="Miner T."/>
            <person name="Herter B."/>
            <person name="Rosa B.A."/>
            <person name="Cordes M."/>
            <person name="Tomlinson C."/>
            <person name="Wollam A."/>
            <person name="Palsikar V.B."/>
            <person name="Mardis E.R."/>
            <person name="Wilson R.K."/>
        </authorList>
    </citation>
    <scope>NUCLEOTIDE SEQUENCE [LARGE SCALE GENOMIC DNA]</scope>
    <source>
        <strain evidence="5">KA00182</strain>
    </source>
</reference>
<dbReference type="Gene3D" id="2.40.30.170">
    <property type="match status" value="1"/>
</dbReference>
<dbReference type="GO" id="GO:0015562">
    <property type="term" value="F:efflux transmembrane transporter activity"/>
    <property type="evidence" value="ECO:0007669"/>
    <property type="project" value="TreeGrafter"/>
</dbReference>
<dbReference type="RefSeq" id="WP_062486164.1">
    <property type="nucleotide sequence ID" value="NZ_KQ960953.1"/>
</dbReference>
<evidence type="ECO:0000313" key="5">
    <source>
        <dbReference type="Proteomes" id="UP000070160"/>
    </source>
</evidence>
<feature type="domain" description="Multidrug resistance protein MdtA-like barrel-sandwich hybrid" evidence="2">
    <location>
        <begin position="55"/>
        <end position="185"/>
    </location>
</feature>
<dbReference type="GO" id="GO:1990281">
    <property type="term" value="C:efflux pump complex"/>
    <property type="evidence" value="ECO:0007669"/>
    <property type="project" value="TreeGrafter"/>
</dbReference>
<evidence type="ECO:0000313" key="4">
    <source>
        <dbReference type="EMBL" id="KXB90495.1"/>
    </source>
</evidence>
<feature type="domain" description="YknX-like C-terminal permuted SH3-like" evidence="3">
    <location>
        <begin position="292"/>
        <end position="359"/>
    </location>
</feature>
<gene>
    <name evidence="4" type="ORF">HMPREF3182_01249</name>
</gene>
<organism evidence="4 5">
    <name type="scientific">Megasphaera hutchinsoni</name>
    <dbReference type="NCBI Taxonomy" id="1588748"/>
    <lineage>
        <taxon>Bacteria</taxon>
        <taxon>Bacillati</taxon>
        <taxon>Bacillota</taxon>
        <taxon>Negativicutes</taxon>
        <taxon>Veillonellales</taxon>
        <taxon>Veillonellaceae</taxon>
        <taxon>Megasphaera</taxon>
    </lineage>
</organism>
<dbReference type="PATRIC" id="fig|1588748.3.peg.1207"/>
<dbReference type="Gene3D" id="2.40.50.100">
    <property type="match status" value="1"/>
</dbReference>
<dbReference type="EMBL" id="LSDT01000046">
    <property type="protein sequence ID" value="KXB90495.1"/>
    <property type="molecule type" value="Genomic_DNA"/>
</dbReference>
<evidence type="ECO:0000259" key="3">
    <source>
        <dbReference type="Pfam" id="PF25989"/>
    </source>
</evidence>
<dbReference type="NCBIfam" id="TIGR01730">
    <property type="entry name" value="RND_mfp"/>
    <property type="match status" value="1"/>
</dbReference>
<dbReference type="PROSITE" id="PS51257">
    <property type="entry name" value="PROKAR_LIPOPROTEIN"/>
    <property type="match status" value="1"/>
</dbReference>
<dbReference type="InterPro" id="IPR058637">
    <property type="entry name" value="YknX-like_C"/>
</dbReference>
<keyword evidence="5" id="KW-1185">Reference proteome</keyword>
<dbReference type="Pfam" id="PF25989">
    <property type="entry name" value="YknX_C"/>
    <property type="match status" value="1"/>
</dbReference>
<dbReference type="PANTHER" id="PTHR30469:SF36">
    <property type="entry name" value="BLL3903 PROTEIN"/>
    <property type="match status" value="1"/>
</dbReference>
<dbReference type="Pfam" id="PF25917">
    <property type="entry name" value="BSH_RND"/>
    <property type="match status" value="1"/>
</dbReference>
<name>A0A134CE64_9FIRM</name>
<dbReference type="PANTHER" id="PTHR30469">
    <property type="entry name" value="MULTIDRUG RESISTANCE PROTEIN MDTA"/>
    <property type="match status" value="1"/>
</dbReference>
<evidence type="ECO:0000256" key="1">
    <source>
        <dbReference type="ARBA" id="ARBA00009477"/>
    </source>
</evidence>
<protein>
    <submittedName>
        <fullName evidence="4">Efflux transporter, RND family, MFP subunit</fullName>
    </submittedName>
</protein>
<dbReference type="Proteomes" id="UP000070160">
    <property type="component" value="Unassembled WGS sequence"/>
</dbReference>
<dbReference type="Gene3D" id="1.10.287.470">
    <property type="entry name" value="Helix hairpin bin"/>
    <property type="match status" value="1"/>
</dbReference>
<dbReference type="Gene3D" id="2.40.420.20">
    <property type="match status" value="1"/>
</dbReference>
<evidence type="ECO:0000259" key="2">
    <source>
        <dbReference type="Pfam" id="PF25917"/>
    </source>
</evidence>
<sequence>MLGKKWISCIVIIVSIVIGITGCHTNGKMQVEKISVSNQPAVVTLEGHISPLVSINIIPNISGKIVTKPLIKGQLVKQGECIVKVDDTSYKKQLALSQQMGTSQQLVAAHKVTIKEKEEQDKWYRLYKEGIISRVEYDSLTQHMKTSNVTTSSTSTALQEAMKNAQFMVQNATIIAPVSGCITMVAKNPTMAVAGQVLAMVQQTSPLLVSVAIPEQYISVLRKAQQTGNLTIHIISDIGMMEEGKLTYISAAKDPLTGLFVGKILCNNSKQIFRSGEVCKIKLITNQLTPQITVPKMAIRTKDSGDFVYIVNKKGIVDVRSVLTGEGIGGRVIILSGLKKGDTIVVNPSATLQIGMRIT</sequence>
<comment type="caution">
    <text evidence="4">The sequence shown here is derived from an EMBL/GenBank/DDBJ whole genome shotgun (WGS) entry which is preliminary data.</text>
</comment>
<dbReference type="STRING" id="1588748.HMPREF3182_01249"/>
<dbReference type="InterPro" id="IPR058625">
    <property type="entry name" value="MdtA-like_BSH"/>
</dbReference>
<proteinExistence type="inferred from homology"/>
<dbReference type="InterPro" id="IPR006143">
    <property type="entry name" value="RND_pump_MFP"/>
</dbReference>
<accession>A0A134CE64</accession>
<dbReference type="AlphaFoldDB" id="A0A134CE64"/>
<dbReference type="SUPFAM" id="SSF111369">
    <property type="entry name" value="HlyD-like secretion proteins"/>
    <property type="match status" value="1"/>
</dbReference>
<comment type="similarity">
    <text evidence="1">Belongs to the membrane fusion protein (MFP) (TC 8.A.1) family.</text>
</comment>